<comment type="caution">
    <text evidence="3">The sequence shown here is derived from an EMBL/GenBank/DDBJ whole genome shotgun (WGS) entry which is preliminary data.</text>
</comment>
<feature type="domain" description="Retrotransposon Copia-like N-terminal" evidence="2">
    <location>
        <begin position="33"/>
        <end position="80"/>
    </location>
</feature>
<feature type="region of interest" description="Disordered" evidence="1">
    <location>
        <begin position="252"/>
        <end position="278"/>
    </location>
</feature>
<sequence length="417" mass="46453">MAFDDPPNSINRSGNQTADFSSIDQYNNPFYLHPSDNPGNILVSTPLTGDNYATWRRAVIIALTAKKKLSFVDGSLPQPASDSPNLQSWTRCNTMVISWLLNSISKEICESIIYADLANTIWQELEERFSQGNAVKVYELRQAIVMNSQEQQSVVVYYNKLKALWDELSFYVVLPTCTCGAMKEFSNIQQQEKLMQFLMGLNDSYGSVRSQILLKDPLPAVNKAYSLMLREEKQRDILSKSSQNGNFATSTFYSQKVRDNPSSNGQRTNYNSKPKRGRPYCDHCQKLGHTKDRCYVLHGFPSTPRANHVQATPLVDSPTIAPPLTLEQYNQLVSLLGSNSNPLQLGNSSTSASANFAANLVGKHFFDSHTWIIDTGATNHMTCSVNNLSNPISTPYLSPVTLPTGPINLEDNWSGEA</sequence>
<evidence type="ECO:0000313" key="4">
    <source>
        <dbReference type="Proteomes" id="UP001054252"/>
    </source>
</evidence>
<organism evidence="3 4">
    <name type="scientific">Rubroshorea leprosula</name>
    <dbReference type="NCBI Taxonomy" id="152421"/>
    <lineage>
        <taxon>Eukaryota</taxon>
        <taxon>Viridiplantae</taxon>
        <taxon>Streptophyta</taxon>
        <taxon>Embryophyta</taxon>
        <taxon>Tracheophyta</taxon>
        <taxon>Spermatophyta</taxon>
        <taxon>Magnoliopsida</taxon>
        <taxon>eudicotyledons</taxon>
        <taxon>Gunneridae</taxon>
        <taxon>Pentapetalae</taxon>
        <taxon>rosids</taxon>
        <taxon>malvids</taxon>
        <taxon>Malvales</taxon>
        <taxon>Dipterocarpaceae</taxon>
        <taxon>Rubroshorea</taxon>
    </lineage>
</organism>
<keyword evidence="4" id="KW-1185">Reference proteome</keyword>
<gene>
    <name evidence="3" type="ORF">SLEP1_g17617</name>
</gene>
<accession>A0AAV5J433</accession>
<dbReference type="Pfam" id="PF14244">
    <property type="entry name" value="Retrotran_gag_3"/>
    <property type="match status" value="1"/>
</dbReference>
<dbReference type="InterPro" id="IPR029472">
    <property type="entry name" value="Copia-like_N"/>
</dbReference>
<evidence type="ECO:0000256" key="1">
    <source>
        <dbReference type="SAM" id="MobiDB-lite"/>
    </source>
</evidence>
<proteinExistence type="predicted"/>
<dbReference type="EMBL" id="BPVZ01000024">
    <property type="protein sequence ID" value="GKV05630.1"/>
    <property type="molecule type" value="Genomic_DNA"/>
</dbReference>
<evidence type="ECO:0000259" key="2">
    <source>
        <dbReference type="Pfam" id="PF14244"/>
    </source>
</evidence>
<dbReference type="Proteomes" id="UP001054252">
    <property type="component" value="Unassembled WGS sequence"/>
</dbReference>
<protein>
    <recommendedName>
        <fullName evidence="2">Retrotransposon Copia-like N-terminal domain-containing protein</fullName>
    </recommendedName>
</protein>
<reference evidence="3 4" key="1">
    <citation type="journal article" date="2021" name="Commun. Biol.">
        <title>The genome of Shorea leprosula (Dipterocarpaceae) highlights the ecological relevance of drought in aseasonal tropical rainforests.</title>
        <authorList>
            <person name="Ng K.K.S."/>
            <person name="Kobayashi M.J."/>
            <person name="Fawcett J.A."/>
            <person name="Hatakeyama M."/>
            <person name="Paape T."/>
            <person name="Ng C.H."/>
            <person name="Ang C.C."/>
            <person name="Tnah L.H."/>
            <person name="Lee C.T."/>
            <person name="Nishiyama T."/>
            <person name="Sese J."/>
            <person name="O'Brien M.J."/>
            <person name="Copetti D."/>
            <person name="Mohd Noor M.I."/>
            <person name="Ong R.C."/>
            <person name="Putra M."/>
            <person name="Sireger I.Z."/>
            <person name="Indrioko S."/>
            <person name="Kosugi Y."/>
            <person name="Izuno A."/>
            <person name="Isagi Y."/>
            <person name="Lee S.L."/>
            <person name="Shimizu K.K."/>
        </authorList>
    </citation>
    <scope>NUCLEOTIDE SEQUENCE [LARGE SCALE GENOMIC DNA]</scope>
    <source>
        <strain evidence="3">214</strain>
    </source>
</reference>
<evidence type="ECO:0000313" key="3">
    <source>
        <dbReference type="EMBL" id="GKV05630.1"/>
    </source>
</evidence>
<feature type="compositionally biased region" description="Polar residues" evidence="1">
    <location>
        <begin position="252"/>
        <end position="272"/>
    </location>
</feature>
<dbReference type="AlphaFoldDB" id="A0AAV5J433"/>
<name>A0AAV5J433_9ROSI</name>
<dbReference type="PANTHER" id="PTHR37610:SF97">
    <property type="entry name" value="RETROTRANSPOSON GAG DOMAIN-CONTAINING PROTEIN"/>
    <property type="match status" value="1"/>
</dbReference>
<dbReference type="PANTHER" id="PTHR37610">
    <property type="entry name" value="CCHC-TYPE DOMAIN-CONTAINING PROTEIN"/>
    <property type="match status" value="1"/>
</dbReference>